<dbReference type="EMBL" id="JABWDY010019704">
    <property type="protein sequence ID" value="KAF5193728.1"/>
    <property type="molecule type" value="Genomic_DNA"/>
</dbReference>
<evidence type="ECO:0000256" key="1">
    <source>
        <dbReference type="ARBA" id="ARBA00004613"/>
    </source>
</evidence>
<comment type="subcellular location">
    <subcellularLocation>
        <location evidence="1">Secreted</location>
    </subcellularLocation>
</comment>
<proteinExistence type="inferred from homology"/>
<dbReference type="InterPro" id="IPR004911">
    <property type="entry name" value="Interferon-induced_GILT"/>
</dbReference>
<keyword evidence="3" id="KW-0964">Secreted</keyword>
<comment type="caution">
    <text evidence="7">The sequence shown here is derived from an EMBL/GenBank/DDBJ whole genome shotgun (WGS) entry which is preliminary data.</text>
</comment>
<feature type="chain" id="PRO_5029814475" evidence="6">
    <location>
        <begin position="23"/>
        <end position="260"/>
    </location>
</feature>
<dbReference type="Gene3D" id="3.40.30.10">
    <property type="entry name" value="Glutaredoxin"/>
    <property type="match status" value="1"/>
</dbReference>
<dbReference type="SUPFAM" id="SSF52833">
    <property type="entry name" value="Thioredoxin-like"/>
    <property type="match status" value="1"/>
</dbReference>
<accession>A0A7J6WA35</accession>
<dbReference type="GO" id="GO:0005576">
    <property type="term" value="C:extracellular region"/>
    <property type="evidence" value="ECO:0007669"/>
    <property type="project" value="UniProtKB-SubCell"/>
</dbReference>
<protein>
    <submittedName>
        <fullName evidence="7">Gamma-interferon-inducible lysosomal thiol reductase</fullName>
    </submittedName>
</protein>
<dbReference type="Proteomes" id="UP000554482">
    <property type="component" value="Unassembled WGS sequence"/>
</dbReference>
<dbReference type="AlphaFoldDB" id="A0A7J6WA35"/>
<evidence type="ECO:0000256" key="6">
    <source>
        <dbReference type="SAM" id="SignalP"/>
    </source>
</evidence>
<dbReference type="GO" id="GO:0016671">
    <property type="term" value="F:oxidoreductase activity, acting on a sulfur group of donors, disulfide as acceptor"/>
    <property type="evidence" value="ECO:0007669"/>
    <property type="project" value="InterPro"/>
</dbReference>
<evidence type="ECO:0000256" key="3">
    <source>
        <dbReference type="ARBA" id="ARBA00022525"/>
    </source>
</evidence>
<comment type="similarity">
    <text evidence="2">Belongs to the GILT family.</text>
</comment>
<gene>
    <name evidence="7" type="ORF">FRX31_016685</name>
</gene>
<dbReference type="InterPro" id="IPR036249">
    <property type="entry name" value="Thioredoxin-like_sf"/>
</dbReference>
<feature type="signal peptide" evidence="6">
    <location>
        <begin position="1"/>
        <end position="22"/>
    </location>
</feature>
<dbReference type="PANTHER" id="PTHR13234">
    <property type="entry name" value="GAMMA-INTERFERON INDUCIBLE LYSOSOMAL THIOL REDUCTASE GILT"/>
    <property type="match status" value="1"/>
</dbReference>
<organism evidence="7 8">
    <name type="scientific">Thalictrum thalictroides</name>
    <name type="common">Rue-anemone</name>
    <name type="synonym">Anemone thalictroides</name>
    <dbReference type="NCBI Taxonomy" id="46969"/>
    <lineage>
        <taxon>Eukaryota</taxon>
        <taxon>Viridiplantae</taxon>
        <taxon>Streptophyta</taxon>
        <taxon>Embryophyta</taxon>
        <taxon>Tracheophyta</taxon>
        <taxon>Spermatophyta</taxon>
        <taxon>Magnoliopsida</taxon>
        <taxon>Ranunculales</taxon>
        <taxon>Ranunculaceae</taxon>
        <taxon>Thalictroideae</taxon>
        <taxon>Thalictrum</taxon>
    </lineage>
</organism>
<evidence type="ECO:0000256" key="2">
    <source>
        <dbReference type="ARBA" id="ARBA00005679"/>
    </source>
</evidence>
<dbReference type="Pfam" id="PF03227">
    <property type="entry name" value="GILT"/>
    <property type="match status" value="1"/>
</dbReference>
<evidence type="ECO:0000256" key="5">
    <source>
        <dbReference type="ARBA" id="ARBA00023180"/>
    </source>
</evidence>
<keyword evidence="4 6" id="KW-0732">Signal</keyword>
<reference evidence="7 8" key="1">
    <citation type="submission" date="2020-06" db="EMBL/GenBank/DDBJ databases">
        <title>Transcriptomic and genomic resources for Thalictrum thalictroides and T. hernandezii: Facilitating candidate gene discovery in an emerging model plant lineage.</title>
        <authorList>
            <person name="Arias T."/>
            <person name="Riano-Pachon D.M."/>
            <person name="Di Stilio V.S."/>
        </authorList>
    </citation>
    <scope>NUCLEOTIDE SEQUENCE [LARGE SCALE GENOMIC DNA]</scope>
    <source>
        <strain evidence="8">cv. WT478/WT964</strain>
        <tissue evidence="7">Leaves</tissue>
    </source>
</reference>
<dbReference type="OrthoDB" id="958254at2759"/>
<keyword evidence="5" id="KW-0325">Glycoprotein</keyword>
<evidence type="ECO:0000313" key="8">
    <source>
        <dbReference type="Proteomes" id="UP000554482"/>
    </source>
</evidence>
<dbReference type="PANTHER" id="PTHR13234:SF8">
    <property type="entry name" value="GAMMA-INTERFERON-INDUCIBLE LYSOSOMAL THIOL REDUCTASE"/>
    <property type="match status" value="1"/>
</dbReference>
<evidence type="ECO:0000256" key="4">
    <source>
        <dbReference type="ARBA" id="ARBA00022729"/>
    </source>
</evidence>
<evidence type="ECO:0000313" key="7">
    <source>
        <dbReference type="EMBL" id="KAF5193728.1"/>
    </source>
</evidence>
<name>A0A7J6WA35_THATH</name>
<sequence length="260" mass="29689">MASSRVALLLCVLLPLFTSSSSFTLATSYEKVKLDLYYETLCPSCSIFMTKYLVKIFENGLIDIIDLHLVPYGNAKLVKHGDNTAIICQHDEPECKLNIAHACAIYARPDVNKHFEFLHCIEDLVVKNKYEMPEWESCFGKTVGIDRKIVMDCYHGPKGLELALKYANETNSLKPPHEYVPWVVVDGEPLREHFDEFMTYVCNAYKGSHLPKACENHLNRQVVSNVKENKVCNVASNTFSRAKMPQVSKWTHQMKMPTKH</sequence>
<keyword evidence="8" id="KW-1185">Reference proteome</keyword>